<feature type="compositionally biased region" description="Low complexity" evidence="1">
    <location>
        <begin position="784"/>
        <end position="797"/>
    </location>
</feature>
<sequence length="1037" mass="112946">MAGMHNSIKPYPTQLPPTHTLPQPTAKLIAAFTFPKRAAKLAGCWTDRQGTWPSGHLGSEDLLSAFQAVGVRGDSGEEGRRCRRTSAVRQCFRSCGVFCGAANVVRHADKVRVIIASHEAQRLVLFAALFRKVLCSPDTLLVYNAEQVIGDGVMDVEKAVQHTINMHDDVAAIKSKDCQKMIEVEHLVLCVDAAGVKKMTPDGLRRFISGEAFGSHRRLRNHVEKRLVFLAGALKGPLADTDKEVLESCSSIKGVPDAFGAILFPASVDLEPLATRRARDALFAHLREEKDNRTILLGRWGGLLEEECVLLMLEDRSLIFPRNIQLDPIALENGRFSYQYGLCLPQLYEFGSSRSDFAKVGTDDVRAIANLFKHPQTTILVVPAPSVVTDVSVSVLYSQVRGCGIPVHATVVRLSDLDTVDTSLEAFRDKQLAFLNRHYPDEPDYVLERADERVADQRRQLYLSLWWGSRPPTVDGITAWLDTGDDAPGKGQNFQIFSYHIDNLTESLTALNRMTEAEYGRCGVEESPEAMVIDEVDLEDQPPHFFKALRIPTALSSSAVRKAIVLLRGPARALQIYRQVEQTVAAVDQLGSAYQEYKQTKGPHHVMQENLSALRTSTTTLLSTARKSTYALTPHLCTTRILPLHQTYANYANAPPAYGIFEWSTYKAEVGWGKSISKGLRRRAVRERFHRANEVNDVHVERVQPYPHQNMLVITFSRGGYIDGTLLGGGVMHLKVQPQRIQLDTQDSNGGTRRSYSAALRPNNWEGALTMAERELKEAQKEQSAAAGADDSSAGKGASFSPLLTTQIILMLEQLALTCPDEADSTVAAAEEPAGEDDAVRRKQAASKRQQEGEAYCSLTAHVTDVEVWGPDLKAIKLEVENQKDARKQSGSSGQSEGQKEEREQSGSSGQSGSSTSRSASRDSQVALEAAPGGVDEDKLAIQQTLQDDCQARGGVGPGDSDGAAEAEETGKPSASAAAAGKERGREGGAAVTHVSQPSSIGGWLACVLCLPPPAAASGSGEWSVRDDDGLPPLEEV</sequence>
<protein>
    <submittedName>
        <fullName evidence="2">Uncharacterized protein</fullName>
    </submittedName>
</protein>
<keyword evidence="3" id="KW-1185">Reference proteome</keyword>
<feature type="compositionally biased region" description="Low complexity" evidence="1">
    <location>
        <begin position="906"/>
        <end position="925"/>
    </location>
</feature>
<gene>
    <name evidence="2" type="ORF">Vbra_18662</name>
</gene>
<feature type="region of interest" description="Disordered" evidence="1">
    <location>
        <begin position="1015"/>
        <end position="1037"/>
    </location>
</feature>
<dbReference type="VEuPathDB" id="CryptoDB:Vbra_18662"/>
<dbReference type="AlphaFoldDB" id="A0A0G4GSW2"/>
<feature type="region of interest" description="Disordered" evidence="1">
    <location>
        <begin position="775"/>
        <end position="797"/>
    </location>
</feature>
<evidence type="ECO:0000313" key="3">
    <source>
        <dbReference type="Proteomes" id="UP000041254"/>
    </source>
</evidence>
<reference evidence="2 3" key="1">
    <citation type="submission" date="2014-11" db="EMBL/GenBank/DDBJ databases">
        <authorList>
            <person name="Zhu J."/>
            <person name="Qi W."/>
            <person name="Song R."/>
        </authorList>
    </citation>
    <scope>NUCLEOTIDE SEQUENCE [LARGE SCALE GENOMIC DNA]</scope>
</reference>
<evidence type="ECO:0000313" key="2">
    <source>
        <dbReference type="EMBL" id="CEM33771.1"/>
    </source>
</evidence>
<dbReference type="Proteomes" id="UP000041254">
    <property type="component" value="Unassembled WGS sequence"/>
</dbReference>
<name>A0A0G4GSW2_VITBC</name>
<dbReference type="EMBL" id="CDMY01000791">
    <property type="protein sequence ID" value="CEM33771.1"/>
    <property type="molecule type" value="Genomic_DNA"/>
</dbReference>
<feature type="region of interest" description="Disordered" evidence="1">
    <location>
        <begin position="881"/>
        <end position="995"/>
    </location>
</feature>
<organism evidence="2 3">
    <name type="scientific">Vitrella brassicaformis (strain CCMP3155)</name>
    <dbReference type="NCBI Taxonomy" id="1169540"/>
    <lineage>
        <taxon>Eukaryota</taxon>
        <taxon>Sar</taxon>
        <taxon>Alveolata</taxon>
        <taxon>Colpodellida</taxon>
        <taxon>Vitrellaceae</taxon>
        <taxon>Vitrella</taxon>
    </lineage>
</organism>
<dbReference type="InParanoid" id="A0A0G4GSW2"/>
<accession>A0A0G4GSW2</accession>
<proteinExistence type="predicted"/>
<feature type="region of interest" description="Disordered" evidence="1">
    <location>
        <begin position="826"/>
        <end position="854"/>
    </location>
</feature>
<evidence type="ECO:0000256" key="1">
    <source>
        <dbReference type="SAM" id="MobiDB-lite"/>
    </source>
</evidence>
<feature type="region of interest" description="Disordered" evidence="1">
    <location>
        <begin position="1"/>
        <end position="20"/>
    </location>
</feature>
<feature type="compositionally biased region" description="Low complexity" evidence="1">
    <location>
        <begin position="10"/>
        <end position="20"/>
    </location>
</feature>